<dbReference type="InterPro" id="IPR036950">
    <property type="entry name" value="PBP_transglycosylase"/>
</dbReference>
<comment type="catalytic activity">
    <reaction evidence="8">
        <text>[GlcNAc-(1-&gt;4)-Mur2Ac(oyl-L-Ala-gamma-D-Glu-L-Lys-D-Ala-D-Ala)](n)-di-trans,octa-cis-undecaprenyl diphosphate + beta-D-GlcNAc-(1-&gt;4)-Mur2Ac(oyl-L-Ala-gamma-D-Glu-L-Lys-D-Ala-D-Ala)-di-trans,octa-cis-undecaprenyl diphosphate = [GlcNAc-(1-&gt;4)-Mur2Ac(oyl-L-Ala-gamma-D-Glu-L-Lys-D-Ala-D-Ala)](n+1)-di-trans,octa-cis-undecaprenyl diphosphate + di-trans,octa-cis-undecaprenyl diphosphate + H(+)</text>
        <dbReference type="Rhea" id="RHEA:23708"/>
        <dbReference type="Rhea" id="RHEA-COMP:9602"/>
        <dbReference type="Rhea" id="RHEA-COMP:9603"/>
        <dbReference type="ChEBI" id="CHEBI:15378"/>
        <dbReference type="ChEBI" id="CHEBI:58405"/>
        <dbReference type="ChEBI" id="CHEBI:60033"/>
        <dbReference type="ChEBI" id="CHEBI:78435"/>
        <dbReference type="EC" id="2.4.99.28"/>
    </reaction>
</comment>
<dbReference type="KEGG" id="aym:YM304_18950"/>
<gene>
    <name evidence="12" type="ORF">YM304_18950</name>
</gene>
<dbReference type="Gene3D" id="1.10.3810.10">
    <property type="entry name" value="Biosynthetic peptidoglycan transglycosylase-like"/>
    <property type="match status" value="1"/>
</dbReference>
<dbReference type="InterPro" id="IPR001460">
    <property type="entry name" value="PCN-bd_Tpept"/>
</dbReference>
<evidence type="ECO:0000256" key="9">
    <source>
        <dbReference type="SAM" id="MobiDB-lite"/>
    </source>
</evidence>
<proteinExistence type="predicted"/>
<dbReference type="GO" id="GO:0030288">
    <property type="term" value="C:outer membrane-bounded periplasmic space"/>
    <property type="evidence" value="ECO:0007669"/>
    <property type="project" value="TreeGrafter"/>
</dbReference>
<dbReference type="GO" id="GO:0009252">
    <property type="term" value="P:peptidoglycan biosynthetic process"/>
    <property type="evidence" value="ECO:0007669"/>
    <property type="project" value="TreeGrafter"/>
</dbReference>
<feature type="region of interest" description="Disordered" evidence="9">
    <location>
        <begin position="727"/>
        <end position="753"/>
    </location>
</feature>
<keyword evidence="2" id="KW-0645">Protease</keyword>
<reference evidence="12 13" key="1">
    <citation type="journal article" date="2013" name="Int. J. Syst. Evol. Microbiol.">
        <title>Ilumatobacter nonamiense sp. nov. and Ilumatobacter coccineum sp. nov., isolated from seashore sand.</title>
        <authorList>
            <person name="Matsumoto A."/>
            <person name="Kasai H."/>
            <person name="Matsuo Y."/>
            <person name="Shizuri Y."/>
            <person name="Ichikawa N."/>
            <person name="Fujita N."/>
            <person name="Omura S."/>
            <person name="Takahashi Y."/>
        </authorList>
    </citation>
    <scope>NUCLEOTIDE SEQUENCE [LARGE SCALE GENOMIC DNA]</scope>
    <source>
        <strain evidence="13">NBRC 103263 / KCTC 29153 / YM16-304</strain>
    </source>
</reference>
<dbReference type="AlphaFoldDB" id="A0A6C7EAH4"/>
<feature type="domain" description="Penicillin-binding protein transpeptidase" evidence="10">
    <location>
        <begin position="356"/>
        <end position="606"/>
    </location>
</feature>
<dbReference type="RefSeq" id="WP_015441456.1">
    <property type="nucleotide sequence ID" value="NC_020520.1"/>
</dbReference>
<dbReference type="InterPro" id="IPR023346">
    <property type="entry name" value="Lysozyme-like_dom_sf"/>
</dbReference>
<dbReference type="SUPFAM" id="SSF53955">
    <property type="entry name" value="Lysozyme-like"/>
    <property type="match status" value="1"/>
</dbReference>
<keyword evidence="13" id="KW-1185">Reference proteome</keyword>
<evidence type="ECO:0000259" key="11">
    <source>
        <dbReference type="Pfam" id="PF00912"/>
    </source>
</evidence>
<evidence type="ECO:0000256" key="6">
    <source>
        <dbReference type="ARBA" id="ARBA00023268"/>
    </source>
</evidence>
<dbReference type="Pfam" id="PF00912">
    <property type="entry name" value="Transgly"/>
    <property type="match status" value="1"/>
</dbReference>
<protein>
    <submittedName>
        <fullName evidence="12">Putative penicillin-binding protein</fullName>
    </submittedName>
</protein>
<name>A0A6C7EAH4_ILUCY</name>
<dbReference type="GO" id="GO:0008658">
    <property type="term" value="F:penicillin binding"/>
    <property type="evidence" value="ECO:0007669"/>
    <property type="project" value="InterPro"/>
</dbReference>
<dbReference type="SUPFAM" id="SSF56601">
    <property type="entry name" value="beta-lactamase/transpeptidase-like"/>
    <property type="match status" value="1"/>
</dbReference>
<keyword evidence="1" id="KW-0121">Carboxypeptidase</keyword>
<dbReference type="GO" id="GO:0008955">
    <property type="term" value="F:peptidoglycan glycosyltransferase activity"/>
    <property type="evidence" value="ECO:0007669"/>
    <property type="project" value="UniProtKB-EC"/>
</dbReference>
<dbReference type="InterPro" id="IPR050396">
    <property type="entry name" value="Glycosyltr_51/Transpeptidase"/>
</dbReference>
<dbReference type="PANTHER" id="PTHR32282:SF33">
    <property type="entry name" value="PEPTIDOGLYCAN GLYCOSYLTRANSFERASE"/>
    <property type="match status" value="1"/>
</dbReference>
<organism evidence="12 13">
    <name type="scientific">Ilumatobacter coccineus (strain NBRC 103263 / KCTC 29153 / YM16-304)</name>
    <dbReference type="NCBI Taxonomy" id="1313172"/>
    <lineage>
        <taxon>Bacteria</taxon>
        <taxon>Bacillati</taxon>
        <taxon>Actinomycetota</taxon>
        <taxon>Acidimicrobiia</taxon>
        <taxon>Acidimicrobiales</taxon>
        <taxon>Ilumatobacteraceae</taxon>
        <taxon>Ilumatobacter</taxon>
    </lineage>
</organism>
<accession>A0A6C7EAH4</accession>
<dbReference type="OrthoDB" id="8865355at2"/>
<evidence type="ECO:0000313" key="13">
    <source>
        <dbReference type="Proteomes" id="UP000011863"/>
    </source>
</evidence>
<evidence type="ECO:0000256" key="5">
    <source>
        <dbReference type="ARBA" id="ARBA00022801"/>
    </source>
</evidence>
<dbReference type="EMBL" id="AP012057">
    <property type="protein sequence ID" value="BAN02209.1"/>
    <property type="molecule type" value="Genomic_DNA"/>
</dbReference>
<evidence type="ECO:0000256" key="7">
    <source>
        <dbReference type="ARBA" id="ARBA00034000"/>
    </source>
</evidence>
<dbReference type="GO" id="GO:0006508">
    <property type="term" value="P:proteolysis"/>
    <property type="evidence" value="ECO:0007669"/>
    <property type="project" value="UniProtKB-KW"/>
</dbReference>
<evidence type="ECO:0000256" key="1">
    <source>
        <dbReference type="ARBA" id="ARBA00022645"/>
    </source>
</evidence>
<evidence type="ECO:0000313" key="12">
    <source>
        <dbReference type="EMBL" id="BAN02209.1"/>
    </source>
</evidence>
<sequence>MQRLGWIPRLALIIAAGALLMTSVVIAIAPRLWAVANAHSEDPVELPEFEPLAQRTYVYDTNGIEIALYELENSQPIDYDEIPEHVVRAFLTVEDKEFFNHDGVNVRSLFRATLSNFASDAPQQGASTITMQVVKNDFLAGLERDGRYKLLQAHYARMLEKKMTEEMGSRELGKQAIMERYLNTVFFGNNSYGIQAAAETYYGKTAAELTFVEAAFLAGLVRSPSGFDPINEPERSRARWLQVLDRLVDEGVETEVPGQFITEEFGAELEESFDIPSRVKSIPTRSNERTYFTEALRDYLLNKTDILGETYAERYNQLFRGGLRIHTTLDSSMQQAAEIARRDKLPDTAGQFDAALVSLDVETGAVRAMVGGAGFKPNEREVNMALSPRQTGSSIKFFILAAAVQAGAQAGDLIDGRRGCRLPTNNPDEPVFQINGGVSGFIGNLNQITASSINCGFARLSQIVGLNRVVDTTYRMAESAYLYAGQPADERLPIEPFASFATGANEMTPLDMASGIQTVANEGVHKEPFFVEYINSADGERRYTHFDPGTSVLDRDAALETVQIMKGVIRGGTGRDAALELDRPAFGKTGTQQDNTNAWFVGGSKQLATAVWVGDPDAYTPMVGIPEFQQVGVPKVQGGTFPADIWKAFMDPAHAALPVEDWDDPAPPERANARLVLPGTECSVTVVGFEPVEVEVDPDAEPTTTVEGAEPVEPELVPITVKDDLGTTIPPDILDPNHPLPSVPASQQVDPCF</sequence>
<evidence type="ECO:0000256" key="4">
    <source>
        <dbReference type="ARBA" id="ARBA00022679"/>
    </source>
</evidence>
<keyword evidence="3" id="KW-0328">Glycosyltransferase</keyword>
<feature type="compositionally biased region" description="Polar residues" evidence="9">
    <location>
        <begin position="744"/>
        <end position="753"/>
    </location>
</feature>
<dbReference type="Gene3D" id="3.40.710.10">
    <property type="entry name" value="DD-peptidase/beta-lactamase superfamily"/>
    <property type="match status" value="1"/>
</dbReference>
<feature type="domain" description="Glycosyl transferase family 51" evidence="11">
    <location>
        <begin position="71"/>
        <end position="247"/>
    </location>
</feature>
<keyword evidence="5" id="KW-0378">Hydrolase</keyword>
<comment type="catalytic activity">
    <reaction evidence="7">
        <text>Preferential cleavage: (Ac)2-L-Lys-D-Ala-|-D-Ala. Also transpeptidation of peptidyl-alanyl moieties that are N-acyl substituents of D-alanine.</text>
        <dbReference type="EC" id="3.4.16.4"/>
    </reaction>
</comment>
<keyword evidence="6" id="KW-0511">Multifunctional enzyme</keyword>
<dbReference type="Pfam" id="PF00905">
    <property type="entry name" value="Transpeptidase"/>
    <property type="match status" value="1"/>
</dbReference>
<dbReference type="InterPro" id="IPR001264">
    <property type="entry name" value="Glyco_trans_51"/>
</dbReference>
<dbReference type="GO" id="GO:0009002">
    <property type="term" value="F:serine-type D-Ala-D-Ala carboxypeptidase activity"/>
    <property type="evidence" value="ECO:0007669"/>
    <property type="project" value="UniProtKB-EC"/>
</dbReference>
<evidence type="ECO:0000259" key="10">
    <source>
        <dbReference type="Pfam" id="PF00905"/>
    </source>
</evidence>
<keyword evidence="4" id="KW-0808">Transferase</keyword>
<dbReference type="Proteomes" id="UP000011863">
    <property type="component" value="Chromosome"/>
</dbReference>
<dbReference type="PANTHER" id="PTHR32282">
    <property type="entry name" value="BINDING PROTEIN TRANSPEPTIDASE, PUTATIVE-RELATED"/>
    <property type="match status" value="1"/>
</dbReference>
<dbReference type="InterPro" id="IPR012338">
    <property type="entry name" value="Beta-lactam/transpept-like"/>
</dbReference>
<evidence type="ECO:0000256" key="2">
    <source>
        <dbReference type="ARBA" id="ARBA00022670"/>
    </source>
</evidence>
<evidence type="ECO:0000256" key="3">
    <source>
        <dbReference type="ARBA" id="ARBA00022676"/>
    </source>
</evidence>
<evidence type="ECO:0000256" key="8">
    <source>
        <dbReference type="ARBA" id="ARBA00049902"/>
    </source>
</evidence>